<feature type="domain" description="N-acetyltransferase" evidence="1">
    <location>
        <begin position="40"/>
        <end position="171"/>
    </location>
</feature>
<dbReference type="EMBL" id="CP122961">
    <property type="protein sequence ID" value="WGI24892.1"/>
    <property type="molecule type" value="Genomic_DNA"/>
</dbReference>
<protein>
    <submittedName>
        <fullName evidence="2">GNAT family N-acetyltransferase</fullName>
        <ecNumber evidence="2">2.3.1.-</ecNumber>
    </submittedName>
</protein>
<organism evidence="2 3">
    <name type="scientific">Halomonas alkaliantarctica</name>
    <dbReference type="NCBI Taxonomy" id="232346"/>
    <lineage>
        <taxon>Bacteria</taxon>
        <taxon>Pseudomonadati</taxon>
        <taxon>Pseudomonadota</taxon>
        <taxon>Gammaproteobacteria</taxon>
        <taxon>Oceanospirillales</taxon>
        <taxon>Halomonadaceae</taxon>
        <taxon>Halomonas</taxon>
    </lineage>
</organism>
<dbReference type="RefSeq" id="WP_280104666.1">
    <property type="nucleotide sequence ID" value="NZ_CP122961.1"/>
</dbReference>
<dbReference type="EC" id="2.3.1.-" evidence="2"/>
<dbReference type="Gene3D" id="3.40.630.30">
    <property type="match status" value="1"/>
</dbReference>
<evidence type="ECO:0000313" key="2">
    <source>
        <dbReference type="EMBL" id="WGI24892.1"/>
    </source>
</evidence>
<keyword evidence="2" id="KW-0808">Transferase</keyword>
<evidence type="ECO:0000259" key="1">
    <source>
        <dbReference type="Pfam" id="PF13302"/>
    </source>
</evidence>
<gene>
    <name evidence="2" type="ORF">QEN58_16405</name>
</gene>
<sequence length="215" mass="24312">MEYRDIFQALKGVGDMNLSSLALPVAETGFALYPINCNPAHVDKIVVNMLTEARNRSRDSFLTYFEATSERTFQWITSNVANDSTRILFALREIGKRELYGYMGLAYGDASGARIEGDAIVRFSDTNRPGLMRKAFLSLVEWVITDIGIKEVWVRVRSSNPAVNFYNQCGFSVEFEMPLYEINGSMGVLEELSEVPLKDDAVMSADSLFHMKYQR</sequence>
<evidence type="ECO:0000313" key="3">
    <source>
        <dbReference type="Proteomes" id="UP001179830"/>
    </source>
</evidence>
<dbReference type="InterPro" id="IPR016181">
    <property type="entry name" value="Acyl_CoA_acyltransferase"/>
</dbReference>
<accession>A0ABY8LMT8</accession>
<reference evidence="2" key="1">
    <citation type="submission" date="2023-04" db="EMBL/GenBank/DDBJ databases">
        <title>Complete genome sequence of Halomonas alkaliantarctica MSP3 isolated from marine sediment, Jeju Island.</title>
        <authorList>
            <person name="Park S.-J."/>
        </authorList>
    </citation>
    <scope>NUCLEOTIDE SEQUENCE</scope>
    <source>
        <strain evidence="2">MSP3</strain>
    </source>
</reference>
<dbReference type="InterPro" id="IPR000182">
    <property type="entry name" value="GNAT_dom"/>
</dbReference>
<dbReference type="Proteomes" id="UP001179830">
    <property type="component" value="Chromosome"/>
</dbReference>
<keyword evidence="2" id="KW-0012">Acyltransferase</keyword>
<keyword evidence="3" id="KW-1185">Reference proteome</keyword>
<dbReference type="SUPFAM" id="SSF55729">
    <property type="entry name" value="Acyl-CoA N-acyltransferases (Nat)"/>
    <property type="match status" value="1"/>
</dbReference>
<dbReference type="Pfam" id="PF13302">
    <property type="entry name" value="Acetyltransf_3"/>
    <property type="match status" value="1"/>
</dbReference>
<name>A0ABY8LMT8_9GAMM</name>
<dbReference type="GO" id="GO:0016746">
    <property type="term" value="F:acyltransferase activity"/>
    <property type="evidence" value="ECO:0007669"/>
    <property type="project" value="UniProtKB-KW"/>
</dbReference>
<proteinExistence type="predicted"/>